<protein>
    <submittedName>
        <fullName evidence="5">Peptidase family S51</fullName>
    </submittedName>
</protein>
<reference evidence="6 8" key="2">
    <citation type="journal article" date="2016" name="Front. Microbiol.">
        <title>Industrial Acetogenic Biocatalysts: A Comparative Metabolic and Genomic Analysis.</title>
        <authorList>
            <person name="Bengelsdorf F."/>
            <person name="Poehlein A."/>
            <person name="Sonja S."/>
            <person name="Erz C."/>
            <person name="Hummel T."/>
            <person name="Hoffmeister S."/>
            <person name="Daniel R."/>
            <person name="Durre P."/>
        </authorList>
    </citation>
    <scope>NUCLEOTIDE SEQUENCE [LARGE SCALE GENOMIC DNA]</scope>
    <source>
        <strain evidence="6 8">PTA-10522</strain>
    </source>
</reference>
<evidence type="ECO:0000313" key="8">
    <source>
        <dbReference type="Proteomes" id="UP000093694"/>
    </source>
</evidence>
<dbReference type="Proteomes" id="UP000077384">
    <property type="component" value="Unassembled WGS sequence"/>
</dbReference>
<gene>
    <name evidence="6" type="ORF">CLCOS_30540</name>
    <name evidence="5" type="ORF">WX73_02248</name>
</gene>
<dbReference type="EMBL" id="LROR01000058">
    <property type="protein sequence ID" value="OBR92390.1"/>
    <property type="molecule type" value="Genomic_DNA"/>
</dbReference>
<reference evidence="5 7" key="1">
    <citation type="journal article" date="2015" name="Biotechnol. Bioeng.">
        <title>Genome sequence and phenotypic characterization of Caulobacter segnis.</title>
        <authorList>
            <person name="Patel S."/>
            <person name="Fletcher B."/>
            <person name="Scott D.C."/>
            <person name="Ely B."/>
        </authorList>
    </citation>
    <scope>NUCLEOTIDE SEQUENCE [LARGE SCALE GENOMIC DNA]</scope>
    <source>
        <strain evidence="5 7">PS02</strain>
    </source>
</reference>
<keyword evidence="2" id="KW-0645">Protease</keyword>
<evidence type="ECO:0000256" key="2">
    <source>
        <dbReference type="ARBA" id="ARBA00022670"/>
    </source>
</evidence>
<comment type="similarity">
    <text evidence="1">Belongs to the peptidase S51 family.</text>
</comment>
<dbReference type="Proteomes" id="UP000093694">
    <property type="component" value="Unassembled WGS sequence"/>
</dbReference>
<keyword evidence="8" id="KW-1185">Reference proteome</keyword>
<dbReference type="InterPro" id="IPR029062">
    <property type="entry name" value="Class_I_gatase-like"/>
</dbReference>
<keyword evidence="4" id="KW-0720">Serine protease</keyword>
<dbReference type="GO" id="GO:0008236">
    <property type="term" value="F:serine-type peptidase activity"/>
    <property type="evidence" value="ECO:0007669"/>
    <property type="project" value="UniProtKB-KW"/>
</dbReference>
<dbReference type="AlphaFoldDB" id="A0A168QNJ4"/>
<evidence type="ECO:0000313" key="7">
    <source>
        <dbReference type="Proteomes" id="UP000077384"/>
    </source>
</evidence>
<dbReference type="EMBL" id="LITQ01000033">
    <property type="protein sequence ID" value="OAA89389.1"/>
    <property type="molecule type" value="Genomic_DNA"/>
</dbReference>
<name>A0A168QNJ4_9CLOT</name>
<dbReference type="Gene3D" id="3.40.50.880">
    <property type="match status" value="1"/>
</dbReference>
<keyword evidence="3" id="KW-0378">Hydrolase</keyword>
<dbReference type="InterPro" id="IPR005320">
    <property type="entry name" value="Peptidase_S51"/>
</dbReference>
<dbReference type="SUPFAM" id="SSF52317">
    <property type="entry name" value="Class I glutamine amidotransferase-like"/>
    <property type="match status" value="1"/>
</dbReference>
<organism evidence="5 7">
    <name type="scientific">Clostridium coskatii</name>
    <dbReference type="NCBI Taxonomy" id="1705578"/>
    <lineage>
        <taxon>Bacteria</taxon>
        <taxon>Bacillati</taxon>
        <taxon>Bacillota</taxon>
        <taxon>Clostridia</taxon>
        <taxon>Eubacteriales</taxon>
        <taxon>Clostridiaceae</taxon>
        <taxon>Clostridium</taxon>
    </lineage>
</organism>
<dbReference type="RefSeq" id="WP_063602188.1">
    <property type="nucleotide sequence ID" value="NZ_LITQ01000033.1"/>
</dbReference>
<dbReference type="PATRIC" id="fig|1705578.3.peg.2512"/>
<evidence type="ECO:0000313" key="5">
    <source>
        <dbReference type="EMBL" id="OAA89389.1"/>
    </source>
</evidence>
<dbReference type="Pfam" id="PF03575">
    <property type="entry name" value="Peptidase_S51"/>
    <property type="match status" value="1"/>
</dbReference>
<evidence type="ECO:0000313" key="6">
    <source>
        <dbReference type="EMBL" id="OBR92390.1"/>
    </source>
</evidence>
<evidence type="ECO:0000256" key="3">
    <source>
        <dbReference type="ARBA" id="ARBA00022801"/>
    </source>
</evidence>
<accession>A0A168QNJ4</accession>
<evidence type="ECO:0000256" key="1">
    <source>
        <dbReference type="ARBA" id="ARBA00006534"/>
    </source>
</evidence>
<comment type="caution">
    <text evidence="5">The sequence shown here is derived from an EMBL/GenBank/DDBJ whole genome shotgun (WGS) entry which is preliminary data.</text>
</comment>
<dbReference type="GO" id="GO:0006508">
    <property type="term" value="P:proteolysis"/>
    <property type="evidence" value="ECO:0007669"/>
    <property type="project" value="UniProtKB-KW"/>
</dbReference>
<sequence>MVNMLFSLYNFNDTWGKDAVSKYINCSNKVLIIPFSFSENIKNNVDWQNEFGKDNGDHYKSIIKPFLSYGIKKKNINCINYFEDTKENAKNKIKNSDILFFTGGLPDKMMYRLKEFDLVNEIENFTGTIIGSSAGAMIQIKEYHITPDEDYDTFSYNKGLNFIKDFDIEVHYKGTEVQKNYINKVLNEKTDTVYAIKNTGGIIVDNNSIKLLGDTQTFSR</sequence>
<evidence type="ECO:0000256" key="4">
    <source>
        <dbReference type="ARBA" id="ARBA00022825"/>
    </source>
</evidence>
<proteinExistence type="inferred from homology"/>